<organism evidence="1 2">
    <name type="scientific">Tetranychus urticae</name>
    <name type="common">Two-spotted spider mite</name>
    <dbReference type="NCBI Taxonomy" id="32264"/>
    <lineage>
        <taxon>Eukaryota</taxon>
        <taxon>Metazoa</taxon>
        <taxon>Ecdysozoa</taxon>
        <taxon>Arthropoda</taxon>
        <taxon>Chelicerata</taxon>
        <taxon>Arachnida</taxon>
        <taxon>Acari</taxon>
        <taxon>Acariformes</taxon>
        <taxon>Trombidiformes</taxon>
        <taxon>Prostigmata</taxon>
        <taxon>Eleutherengona</taxon>
        <taxon>Raphignathae</taxon>
        <taxon>Tetranychoidea</taxon>
        <taxon>Tetranychidae</taxon>
        <taxon>Tetranychus</taxon>
    </lineage>
</organism>
<sequence length="50" mass="5864">MAGAQIMNNLMVKTVEEKVKDNEEKQIKMMMKRQQEKGSTSFKDEIEPFN</sequence>
<dbReference type="EMBL" id="CAEY01001131">
    <property type="status" value="NOT_ANNOTATED_CDS"/>
    <property type="molecule type" value="Genomic_DNA"/>
</dbReference>
<name>T1K001_TETUR</name>
<keyword evidence="2" id="KW-1185">Reference proteome</keyword>
<proteinExistence type="predicted"/>
<reference evidence="1" key="2">
    <citation type="submission" date="2015-06" db="UniProtKB">
        <authorList>
            <consortium name="EnsemblMetazoa"/>
        </authorList>
    </citation>
    <scope>IDENTIFICATION</scope>
</reference>
<dbReference type="Proteomes" id="UP000015104">
    <property type="component" value="Unassembled WGS sequence"/>
</dbReference>
<protein>
    <submittedName>
        <fullName evidence="1">Uncharacterized protein</fullName>
    </submittedName>
</protein>
<dbReference type="HOGENOM" id="CLU_3126893_0_0_1"/>
<evidence type="ECO:0000313" key="1">
    <source>
        <dbReference type="EnsemblMetazoa" id="tetur03g05930.1"/>
    </source>
</evidence>
<accession>T1K001</accession>
<dbReference type="AlphaFoldDB" id="T1K001"/>
<evidence type="ECO:0000313" key="2">
    <source>
        <dbReference type="Proteomes" id="UP000015104"/>
    </source>
</evidence>
<dbReference type="EnsemblMetazoa" id="tetur03g05930.1">
    <property type="protein sequence ID" value="tetur03g05930.1"/>
    <property type="gene ID" value="tetur03g05930"/>
</dbReference>
<reference evidence="2" key="1">
    <citation type="submission" date="2011-08" db="EMBL/GenBank/DDBJ databases">
        <authorList>
            <person name="Rombauts S."/>
        </authorList>
    </citation>
    <scope>NUCLEOTIDE SEQUENCE</scope>
    <source>
        <strain evidence="2">London</strain>
    </source>
</reference>